<evidence type="ECO:0000313" key="3">
    <source>
        <dbReference type="Proteomes" id="UP001271640"/>
    </source>
</evidence>
<evidence type="ECO:0000256" key="1">
    <source>
        <dbReference type="SAM" id="Coils"/>
    </source>
</evidence>
<comment type="caution">
    <text evidence="2">The sequence shown here is derived from an EMBL/GenBank/DDBJ whole genome shotgun (WGS) entry which is preliminary data.</text>
</comment>
<dbReference type="Proteomes" id="UP001271640">
    <property type="component" value="Unassembled WGS sequence"/>
</dbReference>
<protein>
    <submittedName>
        <fullName evidence="2">DUF3987 domain-containing protein</fullName>
    </submittedName>
</protein>
<feature type="coiled-coil region" evidence="1">
    <location>
        <begin position="89"/>
        <end position="116"/>
    </location>
</feature>
<organism evidence="2 3">
    <name type="scientific">Xenorhabdus littoralis</name>
    <dbReference type="NCBI Taxonomy" id="2582835"/>
    <lineage>
        <taxon>Bacteria</taxon>
        <taxon>Pseudomonadati</taxon>
        <taxon>Pseudomonadota</taxon>
        <taxon>Gammaproteobacteria</taxon>
        <taxon>Enterobacterales</taxon>
        <taxon>Morganellaceae</taxon>
        <taxon>Xenorhabdus</taxon>
    </lineage>
</organism>
<evidence type="ECO:0000313" key="2">
    <source>
        <dbReference type="EMBL" id="MDX8000657.1"/>
    </source>
</evidence>
<keyword evidence="1" id="KW-0175">Coiled coil</keyword>
<keyword evidence="3" id="KW-1185">Reference proteome</keyword>
<reference evidence="3" key="1">
    <citation type="journal article" date="2024" name="Toxins">
        <title>Genome Sequence Analysis of Native Xenorhabdus Strains Isolated from Entomopathogenic Nematodes in Argentina.</title>
        <authorList>
            <person name="Palma L."/>
            <person name="Frizzo L."/>
            <person name="Kaiser S."/>
            <person name="Berry C."/>
            <person name="Caballero P."/>
            <person name="Bode H.B."/>
            <person name="Del Valle E.E."/>
        </authorList>
    </citation>
    <scope>NUCLEOTIDE SEQUENCE [LARGE SCALE GENOMIC DNA]</scope>
    <source>
        <strain evidence="3">Reich</strain>
    </source>
</reference>
<sequence length="191" mass="21042">MMQNAINHLQDGGKIPVELAVNVTLAAVSEACQFLVEVINPFTNLPEPDALYILTLADSGTGKSTVNKQLRKPFDKLKAELDEAFQEKLAAYDRDYAVWETKLQALKNNLRTAVKKQLFLNDAEAELALHTDLKPNKPVLPTIAYHDISVAALIEGLSEYPTGTVNSDEASFFVFKSSGKETKCSETITQL</sequence>
<dbReference type="InterPro" id="IPR025048">
    <property type="entry name" value="DUF3987"/>
</dbReference>
<accession>A0ABU4SPS3</accession>
<dbReference type="Pfam" id="PF13148">
    <property type="entry name" value="DUF3987"/>
    <property type="match status" value="1"/>
</dbReference>
<dbReference type="EMBL" id="VCDP01000068">
    <property type="protein sequence ID" value="MDX8000657.1"/>
    <property type="molecule type" value="Genomic_DNA"/>
</dbReference>
<name>A0ABU4SPS3_9GAMM</name>
<gene>
    <name evidence="2" type="ORF">FE394_16020</name>
</gene>
<proteinExistence type="predicted"/>